<keyword evidence="6" id="KW-1185">Reference proteome</keyword>
<evidence type="ECO:0000313" key="5">
    <source>
        <dbReference type="EMBL" id="RDW63061.1"/>
    </source>
</evidence>
<dbReference type="FunFam" id="2.40.50.140:FF:000271">
    <property type="entry name" value="Similar to ssDNA binding protein Ssb3"/>
    <property type="match status" value="1"/>
</dbReference>
<dbReference type="GO" id="GO:0035861">
    <property type="term" value="C:site of double-strand break"/>
    <property type="evidence" value="ECO:0007669"/>
    <property type="project" value="TreeGrafter"/>
</dbReference>
<evidence type="ECO:0000256" key="1">
    <source>
        <dbReference type="ARBA" id="ARBA00004123"/>
    </source>
</evidence>
<dbReference type="PANTHER" id="PTHR15114:SF1">
    <property type="entry name" value="REPLICATION PROTEIN A 14 KDA SUBUNIT"/>
    <property type="match status" value="1"/>
</dbReference>
<dbReference type="AlphaFoldDB" id="A0A3D8QMX6"/>
<accession>A0A3D8QMX6</accession>
<evidence type="ECO:0000256" key="4">
    <source>
        <dbReference type="SAM" id="MobiDB-lite"/>
    </source>
</evidence>
<dbReference type="PANTHER" id="PTHR15114">
    <property type="entry name" value="REPLICATION PROTEIN A3"/>
    <property type="match status" value="1"/>
</dbReference>
<comment type="subcellular location">
    <subcellularLocation>
        <location evidence="1">Nucleus</location>
    </subcellularLocation>
</comment>
<keyword evidence="3" id="KW-0539">Nucleus</keyword>
<dbReference type="GO" id="GO:0006298">
    <property type="term" value="P:mismatch repair"/>
    <property type="evidence" value="ECO:0007669"/>
    <property type="project" value="TreeGrafter"/>
</dbReference>
<comment type="similarity">
    <text evidence="2">Belongs to the replication factor A protein 3 family.</text>
</comment>
<dbReference type="Gene3D" id="2.40.50.140">
    <property type="entry name" value="Nucleic acid-binding proteins"/>
    <property type="match status" value="1"/>
</dbReference>
<comment type="caution">
    <text evidence="5">The sequence shown here is derived from an EMBL/GenBank/DDBJ whole genome shotgun (WGS) entry which is preliminary data.</text>
</comment>
<dbReference type="GO" id="GO:0006260">
    <property type="term" value="P:DNA replication"/>
    <property type="evidence" value="ECO:0007669"/>
    <property type="project" value="InterPro"/>
</dbReference>
<dbReference type="InterPro" id="IPR012340">
    <property type="entry name" value="NA-bd_OB-fold"/>
</dbReference>
<dbReference type="OrthoDB" id="188186at2759"/>
<dbReference type="GO" id="GO:0000724">
    <property type="term" value="P:double-strand break repair via homologous recombination"/>
    <property type="evidence" value="ECO:0007669"/>
    <property type="project" value="TreeGrafter"/>
</dbReference>
<sequence length="121" mass="12976">MSLQTPRVLPSHLHAFSPSGPRSAPPVRLLGTVSALRGDTATITCGTHGDVTLILKPDSHLQMGKLVEVVGKVAEMPEGGLGIRVLATTDWGNPASCDYKIYEKVVDVTHRLKPVFYDSAE</sequence>
<dbReference type="SUPFAM" id="SSF50249">
    <property type="entry name" value="Nucleic acid-binding proteins"/>
    <property type="match status" value="1"/>
</dbReference>
<organism evidence="5 6">
    <name type="scientific">Aspergillus mulundensis</name>
    <dbReference type="NCBI Taxonomy" id="1810919"/>
    <lineage>
        <taxon>Eukaryota</taxon>
        <taxon>Fungi</taxon>
        <taxon>Dikarya</taxon>
        <taxon>Ascomycota</taxon>
        <taxon>Pezizomycotina</taxon>
        <taxon>Eurotiomycetes</taxon>
        <taxon>Eurotiomycetidae</taxon>
        <taxon>Eurotiales</taxon>
        <taxon>Aspergillaceae</taxon>
        <taxon>Aspergillus</taxon>
        <taxon>Aspergillus subgen. Nidulantes</taxon>
    </lineage>
</organism>
<evidence type="ECO:0000313" key="6">
    <source>
        <dbReference type="Proteomes" id="UP000256690"/>
    </source>
</evidence>
<dbReference type="InterPro" id="IPR013970">
    <property type="entry name" value="Rfa2"/>
</dbReference>
<feature type="region of interest" description="Disordered" evidence="4">
    <location>
        <begin position="1"/>
        <end position="24"/>
    </location>
</feature>
<dbReference type="GO" id="GO:0006289">
    <property type="term" value="P:nucleotide-excision repair"/>
    <property type="evidence" value="ECO:0007669"/>
    <property type="project" value="TreeGrafter"/>
</dbReference>
<dbReference type="GO" id="GO:0005662">
    <property type="term" value="C:DNA replication factor A complex"/>
    <property type="evidence" value="ECO:0007669"/>
    <property type="project" value="TreeGrafter"/>
</dbReference>
<dbReference type="RefSeq" id="XP_026599250.1">
    <property type="nucleotide sequence ID" value="XM_026752188.1"/>
</dbReference>
<dbReference type="GeneID" id="38120542"/>
<evidence type="ECO:0000256" key="3">
    <source>
        <dbReference type="ARBA" id="ARBA00023242"/>
    </source>
</evidence>
<dbReference type="Proteomes" id="UP000256690">
    <property type="component" value="Unassembled WGS sequence"/>
</dbReference>
<dbReference type="GO" id="GO:0006284">
    <property type="term" value="P:base-excision repair"/>
    <property type="evidence" value="ECO:0007669"/>
    <property type="project" value="TreeGrafter"/>
</dbReference>
<dbReference type="CDD" id="cd04479">
    <property type="entry name" value="RPA3"/>
    <property type="match status" value="1"/>
</dbReference>
<reference evidence="5 6" key="1">
    <citation type="journal article" date="2018" name="IMA Fungus">
        <title>IMA Genome-F 9: Draft genome sequence of Annulohypoxylon stygium, Aspergillus mulundensis, Berkeleyomyces basicola (syn. Thielaviopsis basicola), Ceratocystis smalleyi, two Cercospora beticola strains, Coleophoma cylindrospora, Fusarium fracticaudum, Phialophora cf. hyalina, and Morchella septimelata.</title>
        <authorList>
            <person name="Wingfield B.D."/>
            <person name="Bills G.F."/>
            <person name="Dong Y."/>
            <person name="Huang W."/>
            <person name="Nel W.J."/>
            <person name="Swalarsk-Parry B.S."/>
            <person name="Vaghefi N."/>
            <person name="Wilken P.M."/>
            <person name="An Z."/>
            <person name="de Beer Z.W."/>
            <person name="De Vos L."/>
            <person name="Chen L."/>
            <person name="Duong T.A."/>
            <person name="Gao Y."/>
            <person name="Hammerbacher A."/>
            <person name="Kikkert J.R."/>
            <person name="Li Y."/>
            <person name="Li H."/>
            <person name="Li K."/>
            <person name="Li Q."/>
            <person name="Liu X."/>
            <person name="Ma X."/>
            <person name="Naidoo K."/>
            <person name="Pethybridge S.J."/>
            <person name="Sun J."/>
            <person name="Steenkamp E.T."/>
            <person name="van der Nest M.A."/>
            <person name="van Wyk S."/>
            <person name="Wingfield M.J."/>
            <person name="Xiong C."/>
            <person name="Yue Q."/>
            <person name="Zhang X."/>
        </authorList>
    </citation>
    <scope>NUCLEOTIDE SEQUENCE [LARGE SCALE GENOMIC DNA]</scope>
    <source>
        <strain evidence="5 6">DSM 5745</strain>
    </source>
</reference>
<name>A0A3D8QMX6_9EURO</name>
<dbReference type="STRING" id="1810919.A0A3D8QMX6"/>
<evidence type="ECO:0000256" key="2">
    <source>
        <dbReference type="ARBA" id="ARBA00009761"/>
    </source>
</evidence>
<proteinExistence type="inferred from homology"/>
<dbReference type="GO" id="GO:0003697">
    <property type="term" value="F:single-stranded DNA binding"/>
    <property type="evidence" value="ECO:0007669"/>
    <property type="project" value="TreeGrafter"/>
</dbReference>
<gene>
    <name evidence="5" type="ORF">DSM5745_10172</name>
</gene>
<dbReference type="Pfam" id="PF08661">
    <property type="entry name" value="Rep_fac-A_3"/>
    <property type="match status" value="1"/>
</dbReference>
<evidence type="ECO:0008006" key="7">
    <source>
        <dbReference type="Google" id="ProtNLM"/>
    </source>
</evidence>
<dbReference type="GO" id="GO:0003684">
    <property type="term" value="F:damaged DNA binding"/>
    <property type="evidence" value="ECO:0007669"/>
    <property type="project" value="TreeGrafter"/>
</dbReference>
<protein>
    <recommendedName>
        <fullName evidence="7">SsDNA binding protein Ssb3</fullName>
    </recommendedName>
</protein>
<dbReference type="EMBL" id="PVWQ01000015">
    <property type="protein sequence ID" value="RDW63061.1"/>
    <property type="molecule type" value="Genomic_DNA"/>
</dbReference>